<dbReference type="InterPro" id="IPR008175">
    <property type="entry name" value="Galanin_pre"/>
</dbReference>
<name>A0A6P8F231_CLUHA</name>
<dbReference type="AlphaFoldDB" id="A0A6P8F231"/>
<accession>A0A6P8F231</accession>
<comment type="subcellular location">
    <subcellularLocation>
        <location evidence="1">Secreted</location>
    </subcellularLocation>
</comment>
<dbReference type="GeneID" id="116218727"/>
<dbReference type="GO" id="GO:0031763">
    <property type="term" value="F:galanin receptor binding"/>
    <property type="evidence" value="ECO:0007669"/>
    <property type="project" value="TreeGrafter"/>
</dbReference>
<evidence type="ECO:0000256" key="1">
    <source>
        <dbReference type="ARBA" id="ARBA00004613"/>
    </source>
</evidence>
<sequence length="119" mass="13279">MQSGYTILCVSLLLTAQLVTSEGVELLTPAKRGWTLNSAGYLLGPYAHRTLMVRNGSPLGKRNLWEEVPTQPSHQPSYSTDSDDLYLQTLLDLIKYLRLKETGTMRDLDSPVLPEDSRA</sequence>
<dbReference type="InterPro" id="IPR008174">
    <property type="entry name" value="Galanin"/>
</dbReference>
<evidence type="ECO:0000313" key="9">
    <source>
        <dbReference type="RefSeq" id="XP_031417202.1"/>
    </source>
</evidence>
<keyword evidence="4" id="KW-0372">Hormone</keyword>
<reference evidence="9" key="1">
    <citation type="submission" date="2025-08" db="UniProtKB">
        <authorList>
            <consortium name="RefSeq"/>
        </authorList>
    </citation>
    <scope>IDENTIFICATION</scope>
</reference>
<keyword evidence="3" id="KW-0964">Secreted</keyword>
<dbReference type="SMART" id="SM00071">
    <property type="entry name" value="Galanin"/>
    <property type="match status" value="1"/>
</dbReference>
<dbReference type="PANTHER" id="PTHR16839:SF1">
    <property type="entry name" value="GALANIN PEPTIDES"/>
    <property type="match status" value="1"/>
</dbReference>
<evidence type="ECO:0000256" key="3">
    <source>
        <dbReference type="ARBA" id="ARBA00022525"/>
    </source>
</evidence>
<protein>
    <submittedName>
        <fullName evidence="9">Galanin peptides-like</fullName>
    </submittedName>
</protein>
<feature type="chain" id="PRO_5028455099" evidence="6">
    <location>
        <begin position="22"/>
        <end position="119"/>
    </location>
</feature>
<keyword evidence="6" id="KW-0732">Signal</keyword>
<dbReference type="KEGG" id="char:116218727"/>
<feature type="signal peptide" evidence="6">
    <location>
        <begin position="1"/>
        <end position="21"/>
    </location>
</feature>
<feature type="domain" description="Galanin" evidence="7">
    <location>
        <begin position="33"/>
        <end position="45"/>
    </location>
</feature>
<dbReference type="PANTHER" id="PTHR16839">
    <property type="entry name" value="GALANIN"/>
    <property type="match status" value="1"/>
</dbReference>
<evidence type="ECO:0000313" key="8">
    <source>
        <dbReference type="Proteomes" id="UP000515152"/>
    </source>
</evidence>
<dbReference type="GO" id="GO:0030141">
    <property type="term" value="C:secretory granule"/>
    <property type="evidence" value="ECO:0007669"/>
    <property type="project" value="TreeGrafter"/>
</dbReference>
<proteinExistence type="inferred from homology"/>
<keyword evidence="5" id="KW-0527">Neuropeptide</keyword>
<organism evidence="8 9">
    <name type="scientific">Clupea harengus</name>
    <name type="common">Atlantic herring</name>
    <dbReference type="NCBI Taxonomy" id="7950"/>
    <lineage>
        <taxon>Eukaryota</taxon>
        <taxon>Metazoa</taxon>
        <taxon>Chordata</taxon>
        <taxon>Craniata</taxon>
        <taxon>Vertebrata</taxon>
        <taxon>Euteleostomi</taxon>
        <taxon>Actinopterygii</taxon>
        <taxon>Neopterygii</taxon>
        <taxon>Teleostei</taxon>
        <taxon>Clupei</taxon>
        <taxon>Clupeiformes</taxon>
        <taxon>Clupeoidei</taxon>
        <taxon>Clupeidae</taxon>
        <taxon>Clupea</taxon>
    </lineage>
</organism>
<evidence type="ECO:0000256" key="5">
    <source>
        <dbReference type="ARBA" id="ARBA00023320"/>
    </source>
</evidence>
<dbReference type="CTD" id="100538216"/>
<dbReference type="OrthoDB" id="8721537at2759"/>
<dbReference type="Proteomes" id="UP000515152">
    <property type="component" value="Chromosome 23"/>
</dbReference>
<evidence type="ECO:0000256" key="6">
    <source>
        <dbReference type="SAM" id="SignalP"/>
    </source>
</evidence>
<dbReference type="RefSeq" id="XP_031417202.1">
    <property type="nucleotide sequence ID" value="XM_031561342.2"/>
</dbReference>
<dbReference type="Pfam" id="PF01296">
    <property type="entry name" value="Galanin"/>
    <property type="match status" value="1"/>
</dbReference>
<comment type="similarity">
    <text evidence="2">Belongs to the galanin family.</text>
</comment>
<gene>
    <name evidence="9" type="primary">gall</name>
</gene>
<dbReference type="GO" id="GO:0007218">
    <property type="term" value="P:neuropeptide signaling pathway"/>
    <property type="evidence" value="ECO:0007669"/>
    <property type="project" value="UniProtKB-KW"/>
</dbReference>
<dbReference type="GO" id="GO:0005184">
    <property type="term" value="F:neuropeptide hormone activity"/>
    <property type="evidence" value="ECO:0007669"/>
    <property type="project" value="TreeGrafter"/>
</dbReference>
<dbReference type="GO" id="GO:0005615">
    <property type="term" value="C:extracellular space"/>
    <property type="evidence" value="ECO:0007669"/>
    <property type="project" value="TreeGrafter"/>
</dbReference>
<evidence type="ECO:0000256" key="2">
    <source>
        <dbReference type="ARBA" id="ARBA00006871"/>
    </source>
</evidence>
<keyword evidence="8" id="KW-1185">Reference proteome</keyword>
<evidence type="ECO:0000256" key="4">
    <source>
        <dbReference type="ARBA" id="ARBA00022702"/>
    </source>
</evidence>
<evidence type="ECO:0000259" key="7">
    <source>
        <dbReference type="PROSITE" id="PS00861"/>
    </source>
</evidence>
<dbReference type="PROSITE" id="PS00861">
    <property type="entry name" value="GALANIN"/>
    <property type="match status" value="1"/>
</dbReference>